<feature type="region of interest" description="Disordered" evidence="1">
    <location>
        <begin position="22"/>
        <end position="66"/>
    </location>
</feature>
<feature type="compositionally biased region" description="Low complexity" evidence="1">
    <location>
        <begin position="31"/>
        <end position="42"/>
    </location>
</feature>
<protein>
    <recommendedName>
        <fullName evidence="4">Retrotransposon gag domain-containing protein</fullName>
    </recommendedName>
</protein>
<feature type="non-terminal residue" evidence="2">
    <location>
        <position position="235"/>
    </location>
</feature>
<name>A0A0L6UM90_9BASI</name>
<dbReference type="Proteomes" id="UP000037035">
    <property type="component" value="Unassembled WGS sequence"/>
</dbReference>
<dbReference type="AlphaFoldDB" id="A0A0L6UM90"/>
<feature type="non-terminal residue" evidence="2">
    <location>
        <position position="1"/>
    </location>
</feature>
<evidence type="ECO:0000256" key="1">
    <source>
        <dbReference type="SAM" id="MobiDB-lite"/>
    </source>
</evidence>
<dbReference type="EMBL" id="LAVV01010504">
    <property type="protein sequence ID" value="KNZ48950.1"/>
    <property type="molecule type" value="Genomic_DNA"/>
</dbReference>
<reference evidence="2 3" key="1">
    <citation type="submission" date="2015-08" db="EMBL/GenBank/DDBJ databases">
        <title>Next Generation Sequencing and Analysis of the Genome of Puccinia sorghi L Schw, the Causal Agent of Maize Common Rust.</title>
        <authorList>
            <person name="Rochi L."/>
            <person name="Burguener G."/>
            <person name="Darino M."/>
            <person name="Turjanski A."/>
            <person name="Kreff E."/>
            <person name="Dieguez M.J."/>
            <person name="Sacco F."/>
        </authorList>
    </citation>
    <scope>NUCLEOTIDE SEQUENCE [LARGE SCALE GENOMIC DNA]</scope>
    <source>
        <strain evidence="2 3">RO10H11247</strain>
    </source>
</reference>
<dbReference type="VEuPathDB" id="FungiDB:VP01_5305g1"/>
<evidence type="ECO:0000313" key="3">
    <source>
        <dbReference type="Proteomes" id="UP000037035"/>
    </source>
</evidence>
<organism evidence="2 3">
    <name type="scientific">Puccinia sorghi</name>
    <dbReference type="NCBI Taxonomy" id="27349"/>
    <lineage>
        <taxon>Eukaryota</taxon>
        <taxon>Fungi</taxon>
        <taxon>Dikarya</taxon>
        <taxon>Basidiomycota</taxon>
        <taxon>Pucciniomycotina</taxon>
        <taxon>Pucciniomycetes</taxon>
        <taxon>Pucciniales</taxon>
        <taxon>Pucciniaceae</taxon>
        <taxon>Puccinia</taxon>
    </lineage>
</organism>
<evidence type="ECO:0008006" key="4">
    <source>
        <dbReference type="Google" id="ProtNLM"/>
    </source>
</evidence>
<keyword evidence="3" id="KW-1185">Reference proteome</keyword>
<proteinExistence type="predicted"/>
<evidence type="ECO:0000313" key="2">
    <source>
        <dbReference type="EMBL" id="KNZ48950.1"/>
    </source>
</evidence>
<sequence>RGLQDHNIFFLKPTFHQILASVKRIPDTRRTNSSNTKSKTSRPANDSVTPWATEPQPALSSSTTPLDNCHTRLGNFPILAGQHLRMARIHQPPHCQPFPRQKTNQQTSGSAYYFWRNMPARHGNIPPLWIVWHTLSRPFFDLASSPRRLRPLVHLSSTWKDFKAYFMAFALPALWSTQLREQLFHLKMGETENFVAYSRRARTLRTLINFERGLVSEFDLAEAVTFGLPQDLNTK</sequence>
<accession>A0A0L6UM90</accession>
<comment type="caution">
    <text evidence="2">The sequence shown here is derived from an EMBL/GenBank/DDBJ whole genome shotgun (WGS) entry which is preliminary data.</text>
</comment>
<dbReference type="OrthoDB" id="10616108at2759"/>
<gene>
    <name evidence="2" type="ORF">VP01_5305g1</name>
</gene>